<dbReference type="PROSITE" id="PS00571">
    <property type="entry name" value="AMIDASES"/>
    <property type="match status" value="1"/>
</dbReference>
<dbReference type="Gene3D" id="3.90.1300.10">
    <property type="entry name" value="Amidase signature (AS) domain"/>
    <property type="match status" value="1"/>
</dbReference>
<dbReference type="InterPro" id="IPR020556">
    <property type="entry name" value="Amidase_CS"/>
</dbReference>
<reference evidence="2" key="1">
    <citation type="submission" date="2022-06" db="EMBL/GenBank/DDBJ databases">
        <authorList>
            <person name="Lu C.-H."/>
        </authorList>
    </citation>
    <scope>NUCLEOTIDE SEQUENCE</scope>
    <source>
        <strain evidence="2">21MJYT02-11</strain>
    </source>
</reference>
<dbReference type="Proteomes" id="UP001162811">
    <property type="component" value="Unassembled WGS sequence"/>
</dbReference>
<sequence length="384" mass="39365">MTNFVSRLELGGAGPAIAIKDSIDIAGYPTVAGSRALADAPPAAEHAEVISRLVDAGWSIIGKTTMHELAFGISGINEFAGTAVNAQAPDRIPGGSSSGSAAAVAAGEVGIALGTDTGGSIRMPAACCGVAGLKPTFGRVSRRGVHPAQSSLDCVGPFARSVDGIVAAMSVIAPGFDLQRARNANQPFRIGLLTNVECEASLLQAVEAAVGQSGLAIQPVRLEGMAAAYQAGMRVINVETWAAFGHLTDTGALQPDVQQRLLAARGVSPDELARAEVVRHQFSAELDALLDTADAIALPTLPDLPPLLADVRAGKPILNLTSLVRPFNLSGHPALTLPVPLPNTTLKAGLQLVGRKHDDETLCAIAFRIEQAVEQATAARGAAA</sequence>
<reference evidence="2" key="2">
    <citation type="journal article" date="2023" name="Front. Microbiol.">
        <title>Ralstonia chuxiongensis sp. nov., Ralstonia mojiangensis sp. nov., and Ralstonia soli sp. nov., isolated from tobacco fields, are three novel species in the family Burkholderiaceae.</title>
        <authorList>
            <person name="Lu C.H."/>
            <person name="Zhang Y.Y."/>
            <person name="Jiang N."/>
            <person name="Chen W."/>
            <person name="Shao X."/>
            <person name="Zhao Z.M."/>
            <person name="Lu W.L."/>
            <person name="Hu X."/>
            <person name="Xi Y.X."/>
            <person name="Zou S.Y."/>
            <person name="Wei Q.J."/>
            <person name="Lin Z.L."/>
            <person name="Gong L."/>
            <person name="Gai X.T."/>
            <person name="Zhang L.Q."/>
            <person name="Li J.Y."/>
            <person name="Jin Y."/>
            <person name="Xia Z.Y."/>
        </authorList>
    </citation>
    <scope>NUCLEOTIDE SEQUENCE</scope>
    <source>
        <strain evidence="2">21MJYT02-11</strain>
    </source>
</reference>
<evidence type="ECO:0000313" key="2">
    <source>
        <dbReference type="EMBL" id="MCO5397624.1"/>
    </source>
</evidence>
<dbReference type="PANTHER" id="PTHR11895:SF151">
    <property type="entry name" value="GLUTAMYL-TRNA(GLN) AMIDOTRANSFERASE SUBUNIT A"/>
    <property type="match status" value="1"/>
</dbReference>
<comment type="caution">
    <text evidence="2">The sequence shown here is derived from an EMBL/GenBank/DDBJ whole genome shotgun (WGS) entry which is preliminary data.</text>
</comment>
<accession>A0ABT1AH46</accession>
<keyword evidence="3" id="KW-1185">Reference proteome</keyword>
<dbReference type="InterPro" id="IPR036928">
    <property type="entry name" value="AS_sf"/>
</dbReference>
<dbReference type="InterPro" id="IPR000120">
    <property type="entry name" value="Amidase"/>
</dbReference>
<dbReference type="EMBL" id="JAMXHT010000002">
    <property type="protein sequence ID" value="MCO5397624.1"/>
    <property type="molecule type" value="Genomic_DNA"/>
</dbReference>
<proteinExistence type="predicted"/>
<dbReference type="InterPro" id="IPR023631">
    <property type="entry name" value="Amidase_dom"/>
</dbReference>
<name>A0ABT1AH46_9RALS</name>
<gene>
    <name evidence="2" type="ORF">NG900_05345</name>
</gene>
<dbReference type="PANTHER" id="PTHR11895">
    <property type="entry name" value="TRANSAMIDASE"/>
    <property type="match status" value="1"/>
</dbReference>
<dbReference type="SUPFAM" id="SSF75304">
    <property type="entry name" value="Amidase signature (AS) enzymes"/>
    <property type="match status" value="1"/>
</dbReference>
<protein>
    <submittedName>
        <fullName evidence="2">Amidase</fullName>
    </submittedName>
</protein>
<evidence type="ECO:0000259" key="1">
    <source>
        <dbReference type="Pfam" id="PF01425"/>
    </source>
</evidence>
<dbReference type="Pfam" id="PF01425">
    <property type="entry name" value="Amidase"/>
    <property type="match status" value="1"/>
</dbReference>
<dbReference type="RefSeq" id="WP_252677567.1">
    <property type="nucleotide sequence ID" value="NZ_JAMXHT010000002.1"/>
</dbReference>
<feature type="domain" description="Amidase" evidence="1">
    <location>
        <begin position="16"/>
        <end position="363"/>
    </location>
</feature>
<organism evidence="2 3">
    <name type="scientific">Ralstonia soli</name>
    <dbReference type="NCBI Taxonomy" id="2953896"/>
    <lineage>
        <taxon>Bacteria</taxon>
        <taxon>Pseudomonadati</taxon>
        <taxon>Pseudomonadota</taxon>
        <taxon>Betaproteobacteria</taxon>
        <taxon>Burkholderiales</taxon>
        <taxon>Burkholderiaceae</taxon>
        <taxon>Ralstonia</taxon>
    </lineage>
</organism>
<evidence type="ECO:0000313" key="3">
    <source>
        <dbReference type="Proteomes" id="UP001162811"/>
    </source>
</evidence>